<name>A0A9P7V7V8_9ASCO</name>
<keyword evidence="1" id="KW-0732">Signal</keyword>
<protein>
    <submittedName>
        <fullName evidence="2">Uncharacterized protein</fullName>
    </submittedName>
</protein>
<proteinExistence type="predicted"/>
<dbReference type="RefSeq" id="XP_043048406.1">
    <property type="nucleotide sequence ID" value="XM_043192111.1"/>
</dbReference>
<reference evidence="2" key="1">
    <citation type="submission" date="2021-03" db="EMBL/GenBank/DDBJ databases">
        <authorList>
            <person name="Palmer J.M."/>
        </authorList>
    </citation>
    <scope>NUCLEOTIDE SEQUENCE</scope>
    <source>
        <strain evidence="2">ARV_011</strain>
    </source>
</reference>
<dbReference type="GeneID" id="66114687"/>
<gene>
    <name evidence="2" type="ORF">KQ657_001313</name>
</gene>
<keyword evidence="3" id="KW-1185">Reference proteome</keyword>
<evidence type="ECO:0000313" key="3">
    <source>
        <dbReference type="Proteomes" id="UP000790833"/>
    </source>
</evidence>
<sequence>MKLQVLVLALAVTTECRMVVDLNGMLEKGLIKGEEILLAKKEPLERVRIDFERNRKDQVRDKFREQRREKLSKKHSN</sequence>
<feature type="signal peptide" evidence="1">
    <location>
        <begin position="1"/>
        <end position="16"/>
    </location>
</feature>
<evidence type="ECO:0000256" key="1">
    <source>
        <dbReference type="SAM" id="SignalP"/>
    </source>
</evidence>
<dbReference type="AlphaFoldDB" id="A0A9P7V7V8"/>
<comment type="caution">
    <text evidence="2">The sequence shown here is derived from an EMBL/GenBank/DDBJ whole genome shotgun (WGS) entry which is preliminary data.</text>
</comment>
<feature type="chain" id="PRO_5040434871" evidence="1">
    <location>
        <begin position="17"/>
        <end position="77"/>
    </location>
</feature>
<evidence type="ECO:0000313" key="2">
    <source>
        <dbReference type="EMBL" id="KAG7192856.1"/>
    </source>
</evidence>
<dbReference type="Proteomes" id="UP000790833">
    <property type="component" value="Unassembled WGS sequence"/>
</dbReference>
<dbReference type="EMBL" id="JAHMUF010000015">
    <property type="protein sequence ID" value="KAG7192856.1"/>
    <property type="molecule type" value="Genomic_DNA"/>
</dbReference>
<accession>A0A9P7V7V8</accession>
<organism evidence="2 3">
    <name type="scientific">Scheffersomyces spartinae</name>
    <dbReference type="NCBI Taxonomy" id="45513"/>
    <lineage>
        <taxon>Eukaryota</taxon>
        <taxon>Fungi</taxon>
        <taxon>Dikarya</taxon>
        <taxon>Ascomycota</taxon>
        <taxon>Saccharomycotina</taxon>
        <taxon>Pichiomycetes</taxon>
        <taxon>Debaryomycetaceae</taxon>
        <taxon>Scheffersomyces</taxon>
    </lineage>
</organism>